<dbReference type="GeneID" id="108676831"/>
<organism evidence="2 3">
    <name type="scientific">Hyalella azteca</name>
    <name type="common">Amphipod</name>
    <dbReference type="NCBI Taxonomy" id="294128"/>
    <lineage>
        <taxon>Eukaryota</taxon>
        <taxon>Metazoa</taxon>
        <taxon>Ecdysozoa</taxon>
        <taxon>Arthropoda</taxon>
        <taxon>Crustacea</taxon>
        <taxon>Multicrustacea</taxon>
        <taxon>Malacostraca</taxon>
        <taxon>Eumalacostraca</taxon>
        <taxon>Peracarida</taxon>
        <taxon>Amphipoda</taxon>
        <taxon>Senticaudata</taxon>
        <taxon>Talitrida</taxon>
        <taxon>Talitroidea</taxon>
        <taxon>Hyalellidae</taxon>
        <taxon>Hyalella</taxon>
    </lineage>
</organism>
<protein>
    <submittedName>
        <fullName evidence="3">Uncharacterized protein LOC108676831</fullName>
    </submittedName>
</protein>
<dbReference type="RefSeq" id="XP_018020465.1">
    <property type="nucleotide sequence ID" value="XM_018164976.2"/>
</dbReference>
<keyword evidence="2" id="KW-1185">Reference proteome</keyword>
<accession>A0A8B7P3D7</accession>
<evidence type="ECO:0000313" key="3">
    <source>
        <dbReference type="RefSeq" id="XP_018020465.1"/>
    </source>
</evidence>
<dbReference type="KEGG" id="hazt:108676831"/>
<sequence length="147" mass="15426">MARFSVVFGLLVAAATSLVIAEGYQTLTAFRAAVGPEQYELDSSVKSSLFTSCIAAANTVNAEVFNVAIDETHGYTYFSTSDNKTVSWTNVANVGSTVQCAFAADSAGATMFQYSTTGCNITMDAAYDAATAVCESSAVASVYVYYD</sequence>
<name>A0A8B7P3D7_HYAAZ</name>
<keyword evidence="1" id="KW-0732">Signal</keyword>
<dbReference type="Proteomes" id="UP000694843">
    <property type="component" value="Unplaced"/>
</dbReference>
<dbReference type="AlphaFoldDB" id="A0A8B7P3D7"/>
<feature type="chain" id="PRO_5034782266" evidence="1">
    <location>
        <begin position="22"/>
        <end position="147"/>
    </location>
</feature>
<evidence type="ECO:0000256" key="1">
    <source>
        <dbReference type="SAM" id="SignalP"/>
    </source>
</evidence>
<proteinExistence type="predicted"/>
<reference evidence="3" key="1">
    <citation type="submission" date="2025-08" db="UniProtKB">
        <authorList>
            <consortium name="RefSeq"/>
        </authorList>
    </citation>
    <scope>IDENTIFICATION</scope>
    <source>
        <tissue evidence="3">Whole organism</tissue>
    </source>
</reference>
<gene>
    <name evidence="3" type="primary">LOC108676831</name>
</gene>
<evidence type="ECO:0000313" key="2">
    <source>
        <dbReference type="Proteomes" id="UP000694843"/>
    </source>
</evidence>
<feature type="signal peptide" evidence="1">
    <location>
        <begin position="1"/>
        <end position="21"/>
    </location>
</feature>